<geneLocation type="plasmid" evidence="3 4">
    <name>PBr_lp25</name>
</geneLocation>
<evidence type="ECO:0000256" key="1">
    <source>
        <dbReference type="SAM" id="MobiDB-lite"/>
    </source>
</evidence>
<dbReference type="PROSITE" id="PS51257">
    <property type="entry name" value="PROKAR_LIPOPROTEIN"/>
    <property type="match status" value="1"/>
</dbReference>
<keyword evidence="2" id="KW-0732">Signal</keyword>
<proteinExistence type="predicted"/>
<name>B8F0J3_BORGR</name>
<evidence type="ECO:0000313" key="3">
    <source>
        <dbReference type="EMBL" id="ACL34442.1"/>
    </source>
</evidence>
<protein>
    <submittedName>
        <fullName evidence="3">Virulent strain associated lipoprotein</fullName>
    </submittedName>
</protein>
<evidence type="ECO:0000313" key="4">
    <source>
        <dbReference type="Proteomes" id="UP000006103"/>
    </source>
</evidence>
<dbReference type="Pfam" id="PF05714">
    <property type="entry name" value="PFam54_60"/>
    <property type="match status" value="1"/>
</dbReference>
<dbReference type="EMBL" id="CP001301">
    <property type="protein sequence ID" value="ACL34442.1"/>
    <property type="molecule type" value="Genomic_DNA"/>
</dbReference>
<dbReference type="Gene3D" id="1.10.3160.10">
    <property type="entry name" value="Bbcrasp-1"/>
    <property type="match status" value="1"/>
</dbReference>
<keyword evidence="3" id="KW-0614">Plasmid</keyword>
<feature type="compositionally biased region" description="Low complexity" evidence="1">
    <location>
        <begin position="51"/>
        <end position="62"/>
    </location>
</feature>
<keyword evidence="4" id="KW-1185">Reference proteome</keyword>
<gene>
    <name evidence="3" type="ORF">BGAPBR_E0013</name>
</gene>
<evidence type="ECO:0000256" key="2">
    <source>
        <dbReference type="SAM" id="SignalP"/>
    </source>
</evidence>
<feature type="region of interest" description="Disordered" evidence="1">
    <location>
        <begin position="25"/>
        <end position="69"/>
    </location>
</feature>
<sequence>MKYNIIVSMFAFLFLTACNPDFNTNQKDIKYHSSKKRLKSNKKGPNPKTKANQNQEADQNQEVDPNKRTKNALLDDLRNLIEKANADREKYVKKLKEESPDQYGILAFKELGWGEGPGEKISDNTERSIRYRTRTYGALNDIDTDKLKEFTRIIMLSKQTQDLFNTLSAFGGNIDDVIVYLYPKKDNLDKLEISDLEKLKDLFKKLLSTKEIVSKISKQLLLDYQDDTNSIKTDTTKLELHGKEIVEQKQEAEKLRNDILLINNF</sequence>
<feature type="signal peptide" evidence="2">
    <location>
        <begin position="1"/>
        <end position="19"/>
    </location>
</feature>
<feature type="compositionally biased region" description="Basic residues" evidence="1">
    <location>
        <begin position="32"/>
        <end position="42"/>
    </location>
</feature>
<reference evidence="3" key="1">
    <citation type="submission" date="2008-12" db="EMBL/GenBank/DDBJ databases">
        <authorList>
            <person name="Fraser-Liggett C.M."/>
            <person name="Mongodin E.F."/>
            <person name="Casjens B."/>
            <person name="Dunn J."/>
            <person name="Luft B."/>
            <person name="Qiu W."/>
            <person name="Schutzer S."/>
            <person name="Sebastian Y."/>
        </authorList>
    </citation>
    <scope>NUCLEOTIDE SEQUENCE [LARGE SCALE GENOMIC DNA]</scope>
    <source>
        <strain evidence="3">PBr</strain>
        <plasmid evidence="3">PBr_lp25</plasmid>
    </source>
</reference>
<accession>B8F0J3</accession>
<dbReference type="RefSeq" id="WP_012622138.1">
    <property type="nucleotide sequence ID" value="NC_011856.1"/>
</dbReference>
<dbReference type="Proteomes" id="UP000006103">
    <property type="component" value="Plasmid PBr_lp25"/>
</dbReference>
<feature type="chain" id="PRO_5002871229" evidence="2">
    <location>
        <begin position="20"/>
        <end position="265"/>
    </location>
</feature>
<dbReference type="AlphaFoldDB" id="B8F0J3"/>
<keyword evidence="3" id="KW-0449">Lipoprotein</keyword>
<organism evidence="3 4">
    <name type="scientific">Borreliella garinii PBr</name>
    <dbReference type="NCBI Taxonomy" id="498743"/>
    <lineage>
        <taxon>Bacteria</taxon>
        <taxon>Pseudomonadati</taxon>
        <taxon>Spirochaetota</taxon>
        <taxon>Spirochaetia</taxon>
        <taxon>Spirochaetales</taxon>
        <taxon>Borreliaceae</taxon>
        <taxon>Borreliella</taxon>
    </lineage>
</organism>
<dbReference type="InterPro" id="IPR008421">
    <property type="entry name" value="Borrelia_lipoprotein_PFam54/60"/>
</dbReference>